<dbReference type="InterPro" id="IPR013378">
    <property type="entry name" value="InlB-like_B-rpt"/>
</dbReference>
<feature type="compositionally biased region" description="Basic and acidic residues" evidence="2">
    <location>
        <begin position="175"/>
        <end position="187"/>
    </location>
</feature>
<dbReference type="Pfam" id="PF09479">
    <property type="entry name" value="Flg_new"/>
    <property type="match status" value="2"/>
</dbReference>
<dbReference type="Proteomes" id="UP001325248">
    <property type="component" value="Chromosome"/>
</dbReference>
<evidence type="ECO:0008006" key="5">
    <source>
        <dbReference type="Google" id="ProtNLM"/>
    </source>
</evidence>
<name>A0ABZ0U4Y7_9FIRM</name>
<dbReference type="Gene3D" id="2.60.40.4270">
    <property type="entry name" value="Listeria-Bacteroides repeat domain"/>
    <property type="match status" value="2"/>
</dbReference>
<feature type="compositionally biased region" description="Acidic residues" evidence="2">
    <location>
        <begin position="203"/>
        <end position="214"/>
    </location>
</feature>
<evidence type="ECO:0000256" key="2">
    <source>
        <dbReference type="SAM" id="MobiDB-lite"/>
    </source>
</evidence>
<gene>
    <name evidence="3" type="ORF">BLCOC_06180</name>
</gene>
<proteinExistence type="predicted"/>
<feature type="region of interest" description="Disordered" evidence="2">
    <location>
        <begin position="175"/>
        <end position="225"/>
    </location>
</feature>
<feature type="compositionally biased region" description="Polar residues" evidence="2">
    <location>
        <begin position="188"/>
        <end position="198"/>
    </location>
</feature>
<accession>A0ABZ0U4Y7</accession>
<evidence type="ECO:0000256" key="1">
    <source>
        <dbReference type="ARBA" id="ARBA00004196"/>
    </source>
</evidence>
<evidence type="ECO:0000313" key="3">
    <source>
        <dbReference type="EMBL" id="WPX72282.1"/>
    </source>
</evidence>
<organism evidence="3 4">
    <name type="scientific">Blautia producta</name>
    <dbReference type="NCBI Taxonomy" id="33035"/>
    <lineage>
        <taxon>Bacteria</taxon>
        <taxon>Bacillati</taxon>
        <taxon>Bacillota</taxon>
        <taxon>Clostridia</taxon>
        <taxon>Lachnospirales</taxon>
        <taxon>Lachnospiraceae</taxon>
        <taxon>Blautia</taxon>
    </lineage>
</organism>
<protein>
    <recommendedName>
        <fullName evidence="5">Repeat protein (TIGR02543 family)</fullName>
    </recommendedName>
</protein>
<evidence type="ECO:0000313" key="4">
    <source>
        <dbReference type="Proteomes" id="UP001325248"/>
    </source>
</evidence>
<keyword evidence="4" id="KW-1185">Reference proteome</keyword>
<dbReference type="EMBL" id="CP136422">
    <property type="protein sequence ID" value="WPX72282.1"/>
    <property type="molecule type" value="Genomic_DNA"/>
</dbReference>
<comment type="subcellular location">
    <subcellularLocation>
        <location evidence="1">Cell envelope</location>
    </subcellularLocation>
</comment>
<dbReference type="InterPro" id="IPR042229">
    <property type="entry name" value="Listeria/Bacterioides_rpt_sf"/>
</dbReference>
<sequence length="1275" mass="139744">MKESGKEKKKNIGSVCKRGLVGLLTLSVIAGNVSGAFAVEGGSEKAETVLLYENTEAVNELLNYLPTEEAVKQWDLSFLAFRDFLMEKGYTDVLEAFDENNMIYVSEYIENTEEVPIYMSGTNDMEEIPEGAQLYDGSGGEFYIWRLCKALRTSEDGENVEYYWVRTQDKITLEKNTESNEDKENGQVKENLNINDIDSNIEMSEESSQEGMEQEEAKQELQGDAAEGVEAELSVAASESGVITVSNFAELKTSIENATSNISINVVGNLNVTSTINVTKSVTVTLNGGGTLNRTAAFNGSVFYLANKGSELVLEDVTLFGNYLDSSSAAIRVYDDANLIMKDGGIIKGFYTVAGSYLGGGVLLENGGRFFMEGGIIEECRGGAGAAVQISSYGYFEMSGGKIWHNMDNDEAVVDVYDGRGGNWVITGGEIVDNYAQGLAWECGILTPRDRATFNGTNTARVFSIDELHEMLRNGVLKGGKLLTNYSYVGGAAILANNYMNTGVNPYVANIRWNNMAAGIKGNAIVESGLSGYENGFHGKTTIGPMSNLGEIAHCEGYTDPVYTGGHVNTNWHGQDNSRNNFARIVNSEYRRDLRGFQSEVYKKNKSQIRVAENYRRGNSDYTTWIPAADGFLYWIADTPGQFFNTTKVKLVDQNGRELPYTGGAAITEATTATSAPSASGNAYKINENTIAYDNGIWEANTVAAKTFYAPDLSAHGFAFTGEYSVDGGKKIAGKNYNVSDYKNAHEITFYYNADYYEIKYDGNGGTVDRETDSVRIGEKITLPNATKNGYGFAGWYTEKEGGEKIGDAGMEHTPQSGGTYFAHWNANEYTVRYDINKPEGVTTEVKEPDSESVTHDSSYTIKAPTTEILEAYGKTYKFAGWDAGEGNIYQVNDEISISGDVTLKAVWDESINEYSIKYEINKPQDVSTEVMNPSDAKVIHEKTYTFSAPETERLEGEGKIYIFGGWEDESGNTYQPSQEITVVSNMTLSGKWIAKYSVTYQLNGGNGALPLNTLFEEGENVTTVKEDAVKPPQNKLFDGWESNVPVTVNGVETTRLAGGDVFIMPGQNVVLTAVWKNDSVDITFEGVDEGQDAVIKVINKAGETLTKNFPKVMVNGEEATPEQLEKLTYTYELYTRTRINGSYVYDWSGEVLTEDKDKDAIETLPLAVVKPTTENSRIAASTKVGKSGILRVTLSYGETGKKASCIVIASGDVDLNASIRNSDIELLTNYVIGEAALDKYSYQPLMGDMNSEAVTGRTVITWQDVELLEAFITY</sequence>
<reference evidence="3" key="1">
    <citation type="submission" date="2023-10" db="EMBL/GenBank/DDBJ databases">
        <title>Genome sequence of Blautia coccoides DSM 935.</title>
        <authorList>
            <person name="Boeer T."/>
            <person name="Bengelsdorf F.R."/>
            <person name="Daniel R."/>
            <person name="Poehlein A."/>
        </authorList>
    </citation>
    <scope>NUCLEOTIDE SEQUENCE [LARGE SCALE GENOMIC DNA]</scope>
    <source>
        <strain evidence="3">DSM 935</strain>
    </source>
</reference>